<dbReference type="Gene3D" id="2.60.120.10">
    <property type="entry name" value="Jelly Rolls"/>
    <property type="match status" value="1"/>
</dbReference>
<dbReference type="InterPro" id="IPR006045">
    <property type="entry name" value="Cupin_1"/>
</dbReference>
<evidence type="ECO:0000313" key="4">
    <source>
        <dbReference type="Proteomes" id="UP000658656"/>
    </source>
</evidence>
<dbReference type="SUPFAM" id="SSF51182">
    <property type="entry name" value="RmlC-like cupins"/>
    <property type="match status" value="1"/>
</dbReference>
<feature type="domain" description="Cupin type-1" evidence="2">
    <location>
        <begin position="20"/>
        <end position="139"/>
    </location>
</feature>
<protein>
    <recommendedName>
        <fullName evidence="2">Cupin type-1 domain-containing protein</fullName>
    </recommendedName>
</protein>
<evidence type="ECO:0000259" key="2">
    <source>
        <dbReference type="Pfam" id="PF00190"/>
    </source>
</evidence>
<feature type="region of interest" description="Disordered" evidence="1">
    <location>
        <begin position="78"/>
        <end position="97"/>
    </location>
</feature>
<name>A0A8H9MBQ1_9PSEU</name>
<dbReference type="AlphaFoldDB" id="A0A8H9MBQ1"/>
<dbReference type="InterPro" id="IPR011051">
    <property type="entry name" value="RmlC_Cupin_sf"/>
</dbReference>
<sequence length="145" mass="15482">MDARIITVPSEPISDPQPRKLGLWSTERLQVSAWRLRQGQQIVAHMHPKADGMIVVLRGDGELFVFDTEEPNPDVCYMPAPERGVTPPPQAPLGEATRHSVGSGIVGLVPAGTFYGLVNTGPGPLVAVAATAPDPSATIWTTRPQ</sequence>
<dbReference type="RefSeq" id="WP_183177062.1">
    <property type="nucleotide sequence ID" value="NZ_BNAV01000006.1"/>
</dbReference>
<keyword evidence="4" id="KW-1185">Reference proteome</keyword>
<comment type="caution">
    <text evidence="3">The sequence shown here is derived from an EMBL/GenBank/DDBJ whole genome shotgun (WGS) entry which is preliminary data.</text>
</comment>
<evidence type="ECO:0000313" key="3">
    <source>
        <dbReference type="EMBL" id="GHF66405.1"/>
    </source>
</evidence>
<evidence type="ECO:0000256" key="1">
    <source>
        <dbReference type="SAM" id="MobiDB-lite"/>
    </source>
</evidence>
<reference evidence="3" key="2">
    <citation type="submission" date="2020-09" db="EMBL/GenBank/DDBJ databases">
        <authorList>
            <person name="Sun Q."/>
            <person name="Zhou Y."/>
        </authorList>
    </citation>
    <scope>NUCLEOTIDE SEQUENCE</scope>
    <source>
        <strain evidence="3">CGMCC 4.7679</strain>
    </source>
</reference>
<organism evidence="3 4">
    <name type="scientific">Amycolatopsis bartoniae</name>
    <dbReference type="NCBI Taxonomy" id="941986"/>
    <lineage>
        <taxon>Bacteria</taxon>
        <taxon>Bacillati</taxon>
        <taxon>Actinomycetota</taxon>
        <taxon>Actinomycetes</taxon>
        <taxon>Pseudonocardiales</taxon>
        <taxon>Pseudonocardiaceae</taxon>
        <taxon>Amycolatopsis</taxon>
    </lineage>
</organism>
<accession>A0A8H9MBQ1</accession>
<gene>
    <name evidence="3" type="ORF">GCM10017566_45240</name>
</gene>
<dbReference type="Pfam" id="PF00190">
    <property type="entry name" value="Cupin_1"/>
    <property type="match status" value="1"/>
</dbReference>
<dbReference type="Proteomes" id="UP000658656">
    <property type="component" value="Unassembled WGS sequence"/>
</dbReference>
<proteinExistence type="predicted"/>
<dbReference type="EMBL" id="BNAV01000006">
    <property type="protein sequence ID" value="GHF66405.1"/>
    <property type="molecule type" value="Genomic_DNA"/>
</dbReference>
<dbReference type="InterPro" id="IPR014710">
    <property type="entry name" value="RmlC-like_jellyroll"/>
</dbReference>
<reference evidence="3" key="1">
    <citation type="journal article" date="2014" name="Int. J. Syst. Evol. Microbiol.">
        <title>Complete genome sequence of Corynebacterium casei LMG S-19264T (=DSM 44701T), isolated from a smear-ripened cheese.</title>
        <authorList>
            <consortium name="US DOE Joint Genome Institute (JGI-PGF)"/>
            <person name="Walter F."/>
            <person name="Albersmeier A."/>
            <person name="Kalinowski J."/>
            <person name="Ruckert C."/>
        </authorList>
    </citation>
    <scope>NUCLEOTIDE SEQUENCE</scope>
    <source>
        <strain evidence="3">CGMCC 4.7679</strain>
    </source>
</reference>